<dbReference type="RefSeq" id="WP_171218851.1">
    <property type="nucleotide sequence ID" value="NZ_JABEPP010000003.1"/>
</dbReference>
<accession>A0A849IBP6</accession>
<dbReference type="EC" id="2.7.13.3" evidence="2"/>
<keyword evidence="3" id="KW-0597">Phosphoprotein</keyword>
<keyword evidence="5" id="KW-0418">Kinase</keyword>
<comment type="catalytic activity">
    <reaction evidence="1">
        <text>ATP + protein L-histidine = ADP + protein N-phospho-L-histidine.</text>
        <dbReference type="EC" id="2.7.13.3"/>
    </reaction>
</comment>
<organism evidence="7 8">
    <name type="scientific">Enterovirga aerilata</name>
    <dbReference type="NCBI Taxonomy" id="2730920"/>
    <lineage>
        <taxon>Bacteria</taxon>
        <taxon>Pseudomonadati</taxon>
        <taxon>Pseudomonadota</taxon>
        <taxon>Alphaproteobacteria</taxon>
        <taxon>Hyphomicrobiales</taxon>
        <taxon>Methylobacteriaceae</taxon>
        <taxon>Enterovirga</taxon>
    </lineage>
</organism>
<comment type="caution">
    <text evidence="7">The sequence shown here is derived from an EMBL/GenBank/DDBJ whole genome shotgun (WGS) entry which is preliminary data.</text>
</comment>
<evidence type="ECO:0000256" key="3">
    <source>
        <dbReference type="ARBA" id="ARBA00022553"/>
    </source>
</evidence>
<proteinExistence type="predicted"/>
<dbReference type="InterPro" id="IPR052162">
    <property type="entry name" value="Sensor_kinase/Photoreceptor"/>
</dbReference>
<dbReference type="EMBL" id="JABEPP010000003">
    <property type="protein sequence ID" value="NNM73397.1"/>
    <property type="molecule type" value="Genomic_DNA"/>
</dbReference>
<evidence type="ECO:0000256" key="1">
    <source>
        <dbReference type="ARBA" id="ARBA00000085"/>
    </source>
</evidence>
<dbReference type="PROSITE" id="PS50112">
    <property type="entry name" value="PAS"/>
    <property type="match status" value="1"/>
</dbReference>
<dbReference type="PANTHER" id="PTHR43304:SF1">
    <property type="entry name" value="PAC DOMAIN-CONTAINING PROTEIN"/>
    <property type="match status" value="1"/>
</dbReference>
<reference evidence="7 8" key="1">
    <citation type="submission" date="2020-04" db="EMBL/GenBank/DDBJ databases">
        <title>Enterovirga sp. isolate from soil.</title>
        <authorList>
            <person name="Chea S."/>
            <person name="Kim D.-U."/>
        </authorList>
    </citation>
    <scope>NUCLEOTIDE SEQUENCE [LARGE SCALE GENOMIC DNA]</scope>
    <source>
        <strain evidence="7 8">DB1703</strain>
    </source>
</reference>
<dbReference type="GO" id="GO:0004673">
    <property type="term" value="F:protein histidine kinase activity"/>
    <property type="evidence" value="ECO:0007669"/>
    <property type="project" value="UniProtKB-EC"/>
</dbReference>
<evidence type="ECO:0000256" key="4">
    <source>
        <dbReference type="ARBA" id="ARBA00022679"/>
    </source>
</evidence>
<dbReference type="InterPro" id="IPR000014">
    <property type="entry name" value="PAS"/>
</dbReference>
<gene>
    <name evidence="7" type="ORF">HJG44_13490</name>
</gene>
<keyword evidence="4" id="KW-0808">Transferase</keyword>
<dbReference type="Gene3D" id="3.30.450.20">
    <property type="entry name" value="PAS domain"/>
    <property type="match status" value="1"/>
</dbReference>
<protein>
    <recommendedName>
        <fullName evidence="2">histidine kinase</fullName>
        <ecNumber evidence="2">2.7.13.3</ecNumber>
    </recommendedName>
</protein>
<dbReference type="NCBIfam" id="TIGR00229">
    <property type="entry name" value="sensory_box"/>
    <property type="match status" value="1"/>
</dbReference>
<sequence length="181" mass="19872">MIWASDSQGRTTYVSPEWLVLTGQSRAEAEGLGWLEVTHPADREIVLAVVEEANRAAADFTITFRLRRRNGDFVWMVGGAMPSFSPQDGRFLGFLGSISEAPKLAASKAHGRVGHYRPLPPSPLTQPHSVLDLIADHLLMARALAAEAGEEMLRSIIDMSLLEAGQRLARCHRERNSSALN</sequence>
<dbReference type="CDD" id="cd00130">
    <property type="entry name" value="PAS"/>
    <property type="match status" value="1"/>
</dbReference>
<evidence type="ECO:0000259" key="6">
    <source>
        <dbReference type="PROSITE" id="PS50112"/>
    </source>
</evidence>
<evidence type="ECO:0000313" key="7">
    <source>
        <dbReference type="EMBL" id="NNM73397.1"/>
    </source>
</evidence>
<dbReference type="PANTHER" id="PTHR43304">
    <property type="entry name" value="PHYTOCHROME-LIKE PROTEIN CPH1"/>
    <property type="match status" value="1"/>
</dbReference>
<dbReference type="InterPro" id="IPR013655">
    <property type="entry name" value="PAS_fold_3"/>
</dbReference>
<feature type="domain" description="PAS" evidence="6">
    <location>
        <begin position="1"/>
        <end position="57"/>
    </location>
</feature>
<dbReference type="InterPro" id="IPR035965">
    <property type="entry name" value="PAS-like_dom_sf"/>
</dbReference>
<name>A0A849IBP6_9HYPH</name>
<dbReference type="SUPFAM" id="SSF55785">
    <property type="entry name" value="PYP-like sensor domain (PAS domain)"/>
    <property type="match status" value="1"/>
</dbReference>
<evidence type="ECO:0000256" key="2">
    <source>
        <dbReference type="ARBA" id="ARBA00012438"/>
    </source>
</evidence>
<evidence type="ECO:0000313" key="8">
    <source>
        <dbReference type="Proteomes" id="UP000564885"/>
    </source>
</evidence>
<dbReference type="AlphaFoldDB" id="A0A849IBP6"/>
<dbReference type="Proteomes" id="UP000564885">
    <property type="component" value="Unassembled WGS sequence"/>
</dbReference>
<dbReference type="Pfam" id="PF08447">
    <property type="entry name" value="PAS_3"/>
    <property type="match status" value="1"/>
</dbReference>
<evidence type="ECO:0000256" key="5">
    <source>
        <dbReference type="ARBA" id="ARBA00022777"/>
    </source>
</evidence>
<keyword evidence="8" id="KW-1185">Reference proteome</keyword>